<evidence type="ECO:0000313" key="2">
    <source>
        <dbReference type="Proteomes" id="UP000248924"/>
    </source>
</evidence>
<dbReference type="OrthoDB" id="9925124at2"/>
<dbReference type="RefSeq" id="WP_111217145.1">
    <property type="nucleotide sequence ID" value="NZ_POTY01000192.1"/>
</dbReference>
<dbReference type="Proteomes" id="UP000248924">
    <property type="component" value="Unassembled WGS sequence"/>
</dbReference>
<comment type="caution">
    <text evidence="1">The sequence shown here is derived from an EMBL/GenBank/DDBJ whole genome shotgun (WGS) entry which is preliminary data.</text>
</comment>
<dbReference type="EMBL" id="POTY01000192">
    <property type="protein sequence ID" value="PZG12962.1"/>
    <property type="molecule type" value="Genomic_DNA"/>
</dbReference>
<gene>
    <name evidence="1" type="ORF">C1I95_24785</name>
</gene>
<evidence type="ECO:0000313" key="1">
    <source>
        <dbReference type="EMBL" id="PZG12962.1"/>
    </source>
</evidence>
<accession>A0A2W2DLX6</accession>
<protein>
    <submittedName>
        <fullName evidence="1">Uncharacterized protein</fullName>
    </submittedName>
</protein>
<keyword evidence="2" id="KW-1185">Reference proteome</keyword>
<proteinExistence type="predicted"/>
<sequence length="61" mass="6496">MSDRIPGWEGSVGPFPSQYGRTHVYARDVQSGAGNCVCGRHLGHSLHIQAAPGVPVPDTLR</sequence>
<organism evidence="1 2">
    <name type="scientific">Micromonospora craterilacus</name>
    <dbReference type="NCBI Taxonomy" id="1655439"/>
    <lineage>
        <taxon>Bacteria</taxon>
        <taxon>Bacillati</taxon>
        <taxon>Actinomycetota</taxon>
        <taxon>Actinomycetes</taxon>
        <taxon>Micromonosporales</taxon>
        <taxon>Micromonosporaceae</taxon>
        <taxon>Micromonospora</taxon>
    </lineage>
</organism>
<dbReference type="AlphaFoldDB" id="A0A2W2DLX6"/>
<name>A0A2W2DLX6_9ACTN</name>
<reference evidence="1 2" key="1">
    <citation type="submission" date="2018-01" db="EMBL/GenBank/DDBJ databases">
        <title>Draft genome sequence of Jishengella sp. NA12.</title>
        <authorList>
            <person name="Sahin N."/>
            <person name="Ay H."/>
            <person name="Saygin H."/>
        </authorList>
    </citation>
    <scope>NUCLEOTIDE SEQUENCE [LARGE SCALE GENOMIC DNA]</scope>
    <source>
        <strain evidence="1 2">NA12</strain>
    </source>
</reference>